<dbReference type="OrthoDB" id="9802365at2"/>
<organism evidence="4 5">
    <name type="scientific">Ureibacillus endophyticus</name>
    <dbReference type="NCBI Taxonomy" id="1978490"/>
    <lineage>
        <taxon>Bacteria</taxon>
        <taxon>Bacillati</taxon>
        <taxon>Bacillota</taxon>
        <taxon>Bacilli</taxon>
        <taxon>Bacillales</taxon>
        <taxon>Caryophanaceae</taxon>
        <taxon>Ureibacillus</taxon>
    </lineage>
</organism>
<protein>
    <recommendedName>
        <fullName evidence="1">Sugar fermentation stimulation protein homolog</fullName>
    </recommendedName>
</protein>
<dbReference type="GO" id="GO:0003677">
    <property type="term" value="F:DNA binding"/>
    <property type="evidence" value="ECO:0007669"/>
    <property type="project" value="InterPro"/>
</dbReference>
<accession>A0A494YYS8</accession>
<comment type="similarity">
    <text evidence="1">Belongs to the SfsA family.</text>
</comment>
<feature type="domain" description="SfsA N-terminal OB" evidence="3">
    <location>
        <begin position="12"/>
        <end position="77"/>
    </location>
</feature>
<dbReference type="HAMAP" id="MF_00095">
    <property type="entry name" value="SfsA"/>
    <property type="match status" value="1"/>
</dbReference>
<dbReference type="RefSeq" id="WP_121215050.1">
    <property type="nucleotide sequence ID" value="NZ_JAMYWW010000001.1"/>
</dbReference>
<dbReference type="PANTHER" id="PTHR30545:SF2">
    <property type="entry name" value="SUGAR FERMENTATION STIMULATION PROTEIN A"/>
    <property type="match status" value="1"/>
</dbReference>
<dbReference type="NCBIfam" id="TIGR00230">
    <property type="entry name" value="sfsA"/>
    <property type="match status" value="1"/>
</dbReference>
<dbReference type="Pfam" id="PF17746">
    <property type="entry name" value="SfsA_N"/>
    <property type="match status" value="1"/>
</dbReference>
<feature type="domain" description="Sugar fermentation stimulation protein C-terminal" evidence="2">
    <location>
        <begin position="80"/>
        <end position="215"/>
    </location>
</feature>
<evidence type="ECO:0000259" key="3">
    <source>
        <dbReference type="Pfam" id="PF17746"/>
    </source>
</evidence>
<evidence type="ECO:0000256" key="1">
    <source>
        <dbReference type="HAMAP-Rule" id="MF_00095"/>
    </source>
</evidence>
<dbReference type="Pfam" id="PF03749">
    <property type="entry name" value="SfsA"/>
    <property type="match status" value="1"/>
</dbReference>
<evidence type="ECO:0000259" key="2">
    <source>
        <dbReference type="Pfam" id="PF03749"/>
    </source>
</evidence>
<name>A0A494YYS8_9BACL</name>
<dbReference type="InterPro" id="IPR005224">
    <property type="entry name" value="SfsA"/>
</dbReference>
<dbReference type="Gene3D" id="3.40.1350.60">
    <property type="match status" value="1"/>
</dbReference>
<gene>
    <name evidence="1 4" type="primary">sfsA</name>
    <name evidence="4" type="ORF">D8M03_12135</name>
</gene>
<evidence type="ECO:0000313" key="4">
    <source>
        <dbReference type="EMBL" id="RKQ15322.1"/>
    </source>
</evidence>
<dbReference type="CDD" id="cd22359">
    <property type="entry name" value="SfsA-like_bacterial"/>
    <property type="match status" value="1"/>
</dbReference>
<sequence>MRYKQVVQGTLIKRMNRFVAEVSINDSVERVHVKNTGRLKELLYPDNKVLLEKSNNPKRTTNYSIIAANKNDKWINIDSQAPNAVIFEALKEGKIKEIGKVDFLKKEVTFGESRFDFYYENGDEKGFIEVKGVTLERNEVASFPDAPTLRGMKHVLEMCQAVQEGYKGTILFVIQMKGCKSFTPNREMDPNFADRLLQAAQQGVQIIAYDSIVEEDSLFIDKQIPVSLI</sequence>
<dbReference type="InterPro" id="IPR040452">
    <property type="entry name" value="SfsA_C"/>
</dbReference>
<dbReference type="AlphaFoldDB" id="A0A494YYS8"/>
<evidence type="ECO:0000313" key="5">
    <source>
        <dbReference type="Proteomes" id="UP000272238"/>
    </source>
</evidence>
<proteinExistence type="inferred from homology"/>
<dbReference type="InterPro" id="IPR041465">
    <property type="entry name" value="SfsA_N"/>
</dbReference>
<dbReference type="PANTHER" id="PTHR30545">
    <property type="entry name" value="SUGAR FERMENTATION STIMULATION PROTEIN A"/>
    <property type="match status" value="1"/>
</dbReference>
<dbReference type="Proteomes" id="UP000272238">
    <property type="component" value="Unassembled WGS sequence"/>
</dbReference>
<keyword evidence="5" id="KW-1185">Reference proteome</keyword>
<reference evidence="4 5" key="1">
    <citation type="journal article" date="2016" name="Antonie Van Leeuwenhoek">
        <title>Lysinibacillus endophyticus sp. nov., an indole-3-acetic acid producing endophytic bacterium isolated from corn root (Zea mays cv. Xinken-5).</title>
        <authorList>
            <person name="Yu J."/>
            <person name="Guan X."/>
            <person name="Liu C."/>
            <person name="Xiang W."/>
            <person name="Yu Z."/>
            <person name="Liu X."/>
            <person name="Wang G."/>
        </authorList>
    </citation>
    <scope>NUCLEOTIDE SEQUENCE [LARGE SCALE GENOMIC DNA]</scope>
    <source>
        <strain evidence="4 5">DSM 100506</strain>
    </source>
</reference>
<comment type="caution">
    <text evidence="4">The sequence shown here is derived from an EMBL/GenBank/DDBJ whole genome shotgun (WGS) entry which is preliminary data.</text>
</comment>
<dbReference type="Gene3D" id="2.40.50.580">
    <property type="match status" value="1"/>
</dbReference>
<dbReference type="EMBL" id="RBZN01000031">
    <property type="protein sequence ID" value="RKQ15322.1"/>
    <property type="molecule type" value="Genomic_DNA"/>
</dbReference>